<evidence type="ECO:0000256" key="7">
    <source>
        <dbReference type="ARBA" id="ARBA00022833"/>
    </source>
</evidence>
<dbReference type="GO" id="GO:0003712">
    <property type="term" value="F:transcription coregulator activity"/>
    <property type="evidence" value="ECO:0007669"/>
    <property type="project" value="TreeGrafter"/>
</dbReference>
<evidence type="ECO:0000256" key="22">
    <source>
        <dbReference type="SAM" id="MobiDB-lite"/>
    </source>
</evidence>
<dbReference type="EMBL" id="JADGKB010000038">
    <property type="protein sequence ID" value="KAJ3257478.1"/>
    <property type="molecule type" value="Genomic_DNA"/>
</dbReference>
<comment type="similarity">
    <text evidence="2 21">Belongs to the MYST (SAS/MOZ) family.</text>
</comment>
<evidence type="ECO:0000256" key="18">
    <source>
        <dbReference type="ARBA" id="ARBA00048940"/>
    </source>
</evidence>
<evidence type="ECO:0000256" key="15">
    <source>
        <dbReference type="ARBA" id="ARBA00047557"/>
    </source>
</evidence>
<dbReference type="EC" id="2.3.1.48" evidence="21"/>
<evidence type="ECO:0000256" key="21">
    <source>
        <dbReference type="RuleBase" id="RU361211"/>
    </source>
</evidence>
<keyword evidence="11" id="KW-0010">Activator</keyword>
<feature type="active site" description="Proton donor/acceptor" evidence="19">
    <location>
        <position position="573"/>
    </location>
</feature>
<dbReference type="GO" id="GO:0005634">
    <property type="term" value="C:nucleus"/>
    <property type="evidence" value="ECO:0007669"/>
    <property type="project" value="UniProtKB-SubCell"/>
</dbReference>
<keyword evidence="9" id="KW-0007">Acetylation</keyword>
<dbReference type="InterPro" id="IPR013083">
    <property type="entry name" value="Znf_RING/FYVE/PHD"/>
</dbReference>
<dbReference type="GO" id="GO:0008270">
    <property type="term" value="F:zinc ion binding"/>
    <property type="evidence" value="ECO:0007669"/>
    <property type="project" value="UniProtKB-KW"/>
</dbReference>
<evidence type="ECO:0000256" key="11">
    <source>
        <dbReference type="ARBA" id="ARBA00023159"/>
    </source>
</evidence>
<dbReference type="Gene3D" id="1.10.10.10">
    <property type="entry name" value="Winged helix-like DNA-binding domain superfamily/Winged helix DNA-binding domain"/>
    <property type="match status" value="1"/>
</dbReference>
<dbReference type="InterPro" id="IPR001965">
    <property type="entry name" value="Znf_PHD"/>
</dbReference>
<dbReference type="FunFam" id="1.10.10.10:FF:000526">
    <property type="entry name" value="Histone acetyltransferase"/>
    <property type="match status" value="1"/>
</dbReference>
<dbReference type="SMART" id="SM00384">
    <property type="entry name" value="AT_hook"/>
    <property type="match status" value="2"/>
</dbReference>
<name>A0AAD5Y8D6_9FUNG</name>
<evidence type="ECO:0000256" key="5">
    <source>
        <dbReference type="ARBA" id="ARBA00022763"/>
    </source>
</evidence>
<reference evidence="25" key="1">
    <citation type="submission" date="2020-05" db="EMBL/GenBank/DDBJ databases">
        <title>Phylogenomic resolution of chytrid fungi.</title>
        <authorList>
            <person name="Stajich J.E."/>
            <person name="Amses K."/>
            <person name="Simmons R."/>
            <person name="Seto K."/>
            <person name="Myers J."/>
            <person name="Bonds A."/>
            <person name="Quandt C.A."/>
            <person name="Barry K."/>
            <person name="Liu P."/>
            <person name="Grigoriev I."/>
            <person name="Longcore J.E."/>
            <person name="James T.Y."/>
        </authorList>
    </citation>
    <scope>NUCLEOTIDE SEQUENCE</scope>
    <source>
        <strain evidence="25">PLAUS21</strain>
    </source>
</reference>
<evidence type="ECO:0000259" key="24">
    <source>
        <dbReference type="PROSITE" id="PS51726"/>
    </source>
</evidence>
<evidence type="ECO:0000256" key="3">
    <source>
        <dbReference type="ARBA" id="ARBA00022679"/>
    </source>
</evidence>
<evidence type="ECO:0000256" key="17">
    <source>
        <dbReference type="ARBA" id="ARBA00047787"/>
    </source>
</evidence>
<dbReference type="InterPro" id="IPR050603">
    <property type="entry name" value="MYST_HAT"/>
</dbReference>
<dbReference type="CDD" id="cd15489">
    <property type="entry name" value="PHD_SF"/>
    <property type="match status" value="1"/>
</dbReference>
<comment type="catalytic activity">
    <reaction evidence="15">
        <text>2-hydroxyisobutanoyl-CoA + L-lysyl-[protein] = N(6)-(2-hydroxyisobutanoyl)-L-lysyl-[protein] + CoA + H(+)</text>
        <dbReference type="Rhea" id="RHEA:24180"/>
        <dbReference type="Rhea" id="RHEA-COMP:9752"/>
        <dbReference type="Rhea" id="RHEA-COMP:15921"/>
        <dbReference type="ChEBI" id="CHEBI:15378"/>
        <dbReference type="ChEBI" id="CHEBI:29969"/>
        <dbReference type="ChEBI" id="CHEBI:57287"/>
        <dbReference type="ChEBI" id="CHEBI:131780"/>
        <dbReference type="ChEBI" id="CHEBI:144968"/>
    </reaction>
    <physiologicalReaction direction="left-to-right" evidence="15">
        <dbReference type="Rhea" id="RHEA:24181"/>
    </physiologicalReaction>
</comment>
<dbReference type="GO" id="GO:0035267">
    <property type="term" value="C:NuA4 histone acetyltransferase complex"/>
    <property type="evidence" value="ECO:0007669"/>
    <property type="project" value="UniProtKB-ARBA"/>
</dbReference>
<evidence type="ECO:0000256" key="12">
    <source>
        <dbReference type="ARBA" id="ARBA00023163"/>
    </source>
</evidence>
<keyword evidence="8" id="KW-0156">Chromatin regulator</keyword>
<feature type="compositionally biased region" description="Basic and acidic residues" evidence="22">
    <location>
        <begin position="119"/>
        <end position="128"/>
    </location>
</feature>
<keyword evidence="6 20" id="KW-0863">Zinc-finger</keyword>
<evidence type="ECO:0000256" key="2">
    <source>
        <dbReference type="ARBA" id="ARBA00010107"/>
    </source>
</evidence>
<comment type="subcellular location">
    <subcellularLocation>
        <location evidence="1 21">Nucleus</location>
    </subcellularLocation>
</comment>
<evidence type="ECO:0000256" key="16">
    <source>
        <dbReference type="ARBA" id="ARBA00047752"/>
    </source>
</evidence>
<dbReference type="SUPFAM" id="SSF57903">
    <property type="entry name" value="FYVE/PHD zinc finger"/>
    <property type="match status" value="2"/>
</dbReference>
<keyword evidence="10" id="KW-0805">Transcription regulation</keyword>
<keyword evidence="26" id="KW-1185">Reference proteome</keyword>
<sequence>MIKKSSKRCFSCKKHNNRRESLICSHCADAAHLHCLAYSDKQLQKVKQKKEWHCPNCKKCVICNVVENDNKLLFCDGCDLASHTYCLDPPLKSVPAGNWVCESCKSPGSTKSTPRRERKKLENIEKHLPSLPGSKDLERSKASQGSPSRKSDSPKKIDSPKKVKKLKAIEEESRKRKSPESPSRSLPKKLKKEAEQVDVSSPKTESHRRAKKAATNLINDIKSYTKAVQLDLQKSPKQKPKQKASQSPQKIQVVPVVNGTPRKRGRPRKYPIQSLITDFVKSIPKTVDSRTEAAEPRLILSTPPRKRGRPAKYPKPIIIKPIEIKRIKPSPVEPEPEIDPETFFNGKLTAEEADVSKCTTSKADKEKADEMLMSDPGPIVPLGDDIAPSVSIARINTIQIGKYEIDTWYASPYPEEYNRLKKLYLCEFCLKYMKSEFTLERHSHKCGFTHPPGDEIYRDKSISVFEVDGRKNKIYCQNLCLLAKTFLDHKTLYYDVEPFLFYVMTEKDEYGYHFIGYFSKEKRCHANNNVSCILTLPIFQRKGYGNFLIDFSETELTIGYLLSKKEGVCGSPERPLSDLGLLSYRYYWRNTVLKTLLENMRPMSIHDMTIITRMTADDIVRTLSELGMIYKKDDEYHIRINQAAVKEYVETQKKKGLKVNPSHLRWSPFLFKRNIEAGVKELMELDSQETKVHDI</sequence>
<proteinExistence type="inferred from homology"/>
<keyword evidence="13" id="KW-0234">DNA repair</keyword>
<feature type="compositionally biased region" description="Low complexity" evidence="22">
    <location>
        <begin position="243"/>
        <end position="252"/>
    </location>
</feature>
<comment type="catalytic activity">
    <reaction evidence="18">
        <text>L-lysyl-[histone] + acetyl-CoA = N(6)-acetyl-L-lysyl-[histone] + CoA + H(+)</text>
        <dbReference type="Rhea" id="RHEA:21992"/>
        <dbReference type="Rhea" id="RHEA-COMP:9845"/>
        <dbReference type="Rhea" id="RHEA-COMP:11338"/>
        <dbReference type="ChEBI" id="CHEBI:15378"/>
        <dbReference type="ChEBI" id="CHEBI:29969"/>
        <dbReference type="ChEBI" id="CHEBI:57287"/>
        <dbReference type="ChEBI" id="CHEBI:57288"/>
        <dbReference type="ChEBI" id="CHEBI:61930"/>
        <dbReference type="EC" id="2.3.1.48"/>
    </reaction>
    <physiologicalReaction direction="left-to-right" evidence="18">
        <dbReference type="Rhea" id="RHEA:21993"/>
    </physiologicalReaction>
</comment>
<dbReference type="Gene3D" id="3.30.40.10">
    <property type="entry name" value="Zinc/RING finger domain, C3HC4 (zinc finger)"/>
    <property type="match status" value="2"/>
</dbReference>
<evidence type="ECO:0000256" key="9">
    <source>
        <dbReference type="ARBA" id="ARBA00022990"/>
    </source>
</evidence>
<evidence type="ECO:0000256" key="10">
    <source>
        <dbReference type="ARBA" id="ARBA00023015"/>
    </source>
</evidence>
<keyword evidence="7" id="KW-0862">Zinc</keyword>
<evidence type="ECO:0000313" key="25">
    <source>
        <dbReference type="EMBL" id="KAJ3257478.1"/>
    </source>
</evidence>
<dbReference type="InterPro" id="IPR019787">
    <property type="entry name" value="Znf_PHD-finger"/>
</dbReference>
<dbReference type="SMART" id="SM00249">
    <property type="entry name" value="PHD"/>
    <property type="match status" value="2"/>
</dbReference>
<comment type="catalytic activity">
    <reaction evidence="21">
        <text>L-lysyl-[protein] + acetyl-CoA = N(6)-acetyl-L-lysyl-[protein] + CoA + H(+)</text>
        <dbReference type="Rhea" id="RHEA:45948"/>
        <dbReference type="Rhea" id="RHEA-COMP:9752"/>
        <dbReference type="Rhea" id="RHEA-COMP:10731"/>
        <dbReference type="ChEBI" id="CHEBI:15378"/>
        <dbReference type="ChEBI" id="CHEBI:29969"/>
        <dbReference type="ChEBI" id="CHEBI:57287"/>
        <dbReference type="ChEBI" id="CHEBI:57288"/>
        <dbReference type="ChEBI" id="CHEBI:61930"/>
        <dbReference type="EC" id="2.3.1.48"/>
    </reaction>
</comment>
<dbReference type="Gene3D" id="3.30.60.60">
    <property type="entry name" value="N-acetyl transferase-like"/>
    <property type="match status" value="1"/>
</dbReference>
<organism evidence="25 26">
    <name type="scientific">Boothiomyces macroporosus</name>
    <dbReference type="NCBI Taxonomy" id="261099"/>
    <lineage>
        <taxon>Eukaryota</taxon>
        <taxon>Fungi</taxon>
        <taxon>Fungi incertae sedis</taxon>
        <taxon>Chytridiomycota</taxon>
        <taxon>Chytridiomycota incertae sedis</taxon>
        <taxon>Chytridiomycetes</taxon>
        <taxon>Rhizophydiales</taxon>
        <taxon>Terramycetaceae</taxon>
        <taxon>Boothiomyces</taxon>
    </lineage>
</organism>
<keyword evidence="5" id="KW-0227">DNA damage</keyword>
<evidence type="ECO:0000256" key="4">
    <source>
        <dbReference type="ARBA" id="ARBA00022723"/>
    </source>
</evidence>
<dbReference type="PANTHER" id="PTHR10615:SF161">
    <property type="entry name" value="HISTONE ACETYLTRANSFERASE KAT7"/>
    <property type="match status" value="1"/>
</dbReference>
<dbReference type="InterPro" id="IPR016181">
    <property type="entry name" value="Acyl_CoA_acyltransferase"/>
</dbReference>
<keyword evidence="3" id="KW-0808">Transferase</keyword>
<dbReference type="GO" id="GO:0006357">
    <property type="term" value="P:regulation of transcription by RNA polymerase II"/>
    <property type="evidence" value="ECO:0007669"/>
    <property type="project" value="TreeGrafter"/>
</dbReference>
<keyword evidence="4" id="KW-0479">Metal-binding</keyword>
<dbReference type="Gene3D" id="3.40.630.30">
    <property type="match status" value="1"/>
</dbReference>
<dbReference type="InterPro" id="IPR036388">
    <property type="entry name" value="WH-like_DNA-bd_sf"/>
</dbReference>
<accession>A0AAD5Y8D6</accession>
<dbReference type="InterPro" id="IPR011011">
    <property type="entry name" value="Znf_FYVE_PHD"/>
</dbReference>
<dbReference type="AlphaFoldDB" id="A0AAD5Y8D6"/>
<dbReference type="GO" id="GO:0031507">
    <property type="term" value="P:heterochromatin formation"/>
    <property type="evidence" value="ECO:0007669"/>
    <property type="project" value="UniProtKB-ARBA"/>
</dbReference>
<evidence type="ECO:0000256" key="1">
    <source>
        <dbReference type="ARBA" id="ARBA00004123"/>
    </source>
</evidence>
<dbReference type="GO" id="GO:0010485">
    <property type="term" value="F:histone H4 acetyltransferase activity"/>
    <property type="evidence" value="ECO:0007669"/>
    <property type="project" value="UniProtKB-ARBA"/>
</dbReference>
<dbReference type="Pfam" id="PF01853">
    <property type="entry name" value="MOZ_SAS"/>
    <property type="match status" value="1"/>
</dbReference>
<feature type="domain" description="PHD-type" evidence="23">
    <location>
        <begin position="6"/>
        <end position="60"/>
    </location>
</feature>
<dbReference type="GO" id="GO:0003682">
    <property type="term" value="F:chromatin binding"/>
    <property type="evidence" value="ECO:0007669"/>
    <property type="project" value="TreeGrafter"/>
</dbReference>
<comment type="catalytic activity">
    <reaction evidence="16">
        <text>(2E)-butenoyl-CoA + L-lysyl-[protein] = N(6)-(2E)-butenoyl-L-lysyl-[protein] + CoA + H(+)</text>
        <dbReference type="Rhea" id="RHEA:53908"/>
        <dbReference type="Rhea" id="RHEA-COMP:9752"/>
        <dbReference type="Rhea" id="RHEA-COMP:13707"/>
        <dbReference type="ChEBI" id="CHEBI:15378"/>
        <dbReference type="ChEBI" id="CHEBI:29969"/>
        <dbReference type="ChEBI" id="CHEBI:57287"/>
        <dbReference type="ChEBI" id="CHEBI:57332"/>
        <dbReference type="ChEBI" id="CHEBI:137954"/>
    </reaction>
    <physiologicalReaction direction="left-to-right" evidence="16">
        <dbReference type="Rhea" id="RHEA:53909"/>
    </physiologicalReaction>
</comment>
<comment type="catalytic activity">
    <reaction evidence="17">
        <text>L-lysyl-[protein] + acetyl-CoA = N(6)-acetyl-L-lysyl-[protein] + CoA + H(+)</text>
        <dbReference type="Rhea" id="RHEA:45948"/>
        <dbReference type="Rhea" id="RHEA-COMP:9752"/>
        <dbReference type="Rhea" id="RHEA-COMP:10731"/>
        <dbReference type="ChEBI" id="CHEBI:15378"/>
        <dbReference type="ChEBI" id="CHEBI:29969"/>
        <dbReference type="ChEBI" id="CHEBI:57287"/>
        <dbReference type="ChEBI" id="CHEBI:57288"/>
        <dbReference type="ChEBI" id="CHEBI:61930"/>
    </reaction>
    <physiologicalReaction direction="left-to-right" evidence="17">
        <dbReference type="Rhea" id="RHEA:45949"/>
    </physiologicalReaction>
</comment>
<dbReference type="PANTHER" id="PTHR10615">
    <property type="entry name" value="HISTONE ACETYLTRANSFERASE"/>
    <property type="match status" value="1"/>
</dbReference>
<dbReference type="GO" id="GO:0003677">
    <property type="term" value="F:DNA binding"/>
    <property type="evidence" value="ECO:0007669"/>
    <property type="project" value="InterPro"/>
</dbReference>
<dbReference type="FunFam" id="3.40.630.30:FF:000001">
    <property type="entry name" value="Histone acetyltransferase"/>
    <property type="match status" value="1"/>
</dbReference>
<dbReference type="Pfam" id="PF00628">
    <property type="entry name" value="PHD"/>
    <property type="match status" value="1"/>
</dbReference>
<keyword evidence="12" id="KW-0804">Transcription</keyword>
<evidence type="ECO:0000256" key="8">
    <source>
        <dbReference type="ARBA" id="ARBA00022853"/>
    </source>
</evidence>
<evidence type="ECO:0000259" key="23">
    <source>
        <dbReference type="PROSITE" id="PS50016"/>
    </source>
</evidence>
<dbReference type="PROSITE" id="PS51726">
    <property type="entry name" value="MYST_HAT"/>
    <property type="match status" value="1"/>
</dbReference>
<dbReference type="GO" id="GO:1990467">
    <property type="term" value="C:NuA3a histone acetyltransferase complex"/>
    <property type="evidence" value="ECO:0007669"/>
    <property type="project" value="TreeGrafter"/>
</dbReference>
<evidence type="ECO:0000256" key="14">
    <source>
        <dbReference type="ARBA" id="ARBA00023242"/>
    </source>
</evidence>
<dbReference type="SUPFAM" id="SSF55729">
    <property type="entry name" value="Acyl-CoA N-acyltransferases (Nat)"/>
    <property type="match status" value="1"/>
</dbReference>
<evidence type="ECO:0000256" key="19">
    <source>
        <dbReference type="PIRSR" id="PIRSR602717-51"/>
    </source>
</evidence>
<dbReference type="InterPro" id="IPR017956">
    <property type="entry name" value="AT_hook_DNA-bd_motif"/>
</dbReference>
<feature type="region of interest" description="Disordered" evidence="22">
    <location>
        <begin position="105"/>
        <end position="272"/>
    </location>
</feature>
<gene>
    <name evidence="25" type="primary">KAT6B</name>
    <name evidence="25" type="ORF">HK103_004553</name>
</gene>
<dbReference type="PROSITE" id="PS50016">
    <property type="entry name" value="ZF_PHD_2"/>
    <property type="match status" value="2"/>
</dbReference>
<evidence type="ECO:0000256" key="20">
    <source>
        <dbReference type="PROSITE-ProRule" id="PRU00146"/>
    </source>
</evidence>
<feature type="compositionally biased region" description="Basic and acidic residues" evidence="22">
    <location>
        <begin position="149"/>
        <end position="174"/>
    </location>
</feature>
<evidence type="ECO:0000256" key="6">
    <source>
        <dbReference type="ARBA" id="ARBA00022771"/>
    </source>
</evidence>
<feature type="domain" description="PHD-type" evidence="23">
    <location>
        <begin position="57"/>
        <end position="107"/>
    </location>
</feature>
<dbReference type="Proteomes" id="UP001210925">
    <property type="component" value="Unassembled WGS sequence"/>
</dbReference>
<dbReference type="Pfam" id="PF17772">
    <property type="entry name" value="zf-MYST"/>
    <property type="match status" value="1"/>
</dbReference>
<dbReference type="InterPro" id="IPR002717">
    <property type="entry name" value="HAT_MYST-type"/>
</dbReference>
<evidence type="ECO:0000313" key="26">
    <source>
        <dbReference type="Proteomes" id="UP001210925"/>
    </source>
</evidence>
<dbReference type="FunFam" id="3.30.60.60:FF:000001">
    <property type="entry name" value="Histone acetyltransferase"/>
    <property type="match status" value="1"/>
</dbReference>
<evidence type="ECO:0000256" key="13">
    <source>
        <dbReference type="ARBA" id="ARBA00023204"/>
    </source>
</evidence>
<dbReference type="GO" id="GO:0006281">
    <property type="term" value="P:DNA repair"/>
    <property type="evidence" value="ECO:0007669"/>
    <property type="project" value="UniProtKB-KW"/>
</dbReference>
<dbReference type="InterPro" id="IPR040706">
    <property type="entry name" value="Zf-MYST"/>
</dbReference>
<comment type="caution">
    <text evidence="25">The sequence shown here is derived from an EMBL/GenBank/DDBJ whole genome shotgun (WGS) entry which is preliminary data.</text>
</comment>
<protein>
    <recommendedName>
        <fullName evidence="21">Histone acetyltransferase</fullName>
        <ecNumber evidence="21">2.3.1.48</ecNumber>
    </recommendedName>
</protein>
<keyword evidence="14 21" id="KW-0539">Nucleus</keyword>
<feature type="domain" description="MYST-type HAT" evidence="24">
    <location>
        <begin position="390"/>
        <end position="668"/>
    </location>
</feature>